<feature type="transmembrane region" description="Helical" evidence="7">
    <location>
        <begin position="46"/>
        <end position="70"/>
    </location>
</feature>
<keyword evidence="2" id="KW-1003">Cell membrane</keyword>
<dbReference type="AlphaFoldDB" id="A0A0N5CUB6"/>
<keyword evidence="10" id="KW-1185">Reference proteome</keyword>
<evidence type="ECO:0000256" key="4">
    <source>
        <dbReference type="ARBA" id="ARBA00022989"/>
    </source>
</evidence>
<evidence type="ECO:0000256" key="6">
    <source>
        <dbReference type="ARBA" id="ARBA00023170"/>
    </source>
</evidence>
<dbReference type="CDD" id="cd00637">
    <property type="entry name" value="7tm_classA_rhodopsin-like"/>
    <property type="match status" value="1"/>
</dbReference>
<dbReference type="EMBL" id="UYYF01004268">
    <property type="protein sequence ID" value="VDN00856.1"/>
    <property type="molecule type" value="Genomic_DNA"/>
</dbReference>
<protein>
    <submittedName>
        <fullName evidence="11">G_PROTEIN_RECEP_F1_2 domain-containing protein</fullName>
    </submittedName>
</protein>
<evidence type="ECO:0000256" key="1">
    <source>
        <dbReference type="ARBA" id="ARBA00004651"/>
    </source>
</evidence>
<keyword evidence="6" id="KW-0675">Receptor</keyword>
<dbReference type="InterPro" id="IPR000276">
    <property type="entry name" value="GPCR_Rhodpsn"/>
</dbReference>
<dbReference type="GO" id="GO:0032870">
    <property type="term" value="P:cellular response to hormone stimulus"/>
    <property type="evidence" value="ECO:0007669"/>
    <property type="project" value="TreeGrafter"/>
</dbReference>
<keyword evidence="5 7" id="KW-0472">Membrane</keyword>
<evidence type="ECO:0000256" key="7">
    <source>
        <dbReference type="SAM" id="Phobius"/>
    </source>
</evidence>
<evidence type="ECO:0000313" key="11">
    <source>
        <dbReference type="WBParaSite" id="TCLT_0000384601-mRNA-1"/>
    </source>
</evidence>
<accession>A0A0N5CUB6</accession>
<evidence type="ECO:0000256" key="3">
    <source>
        <dbReference type="ARBA" id="ARBA00022692"/>
    </source>
</evidence>
<evidence type="ECO:0000256" key="2">
    <source>
        <dbReference type="ARBA" id="ARBA00022475"/>
    </source>
</evidence>
<name>A0A0N5CUB6_THECL</name>
<reference evidence="9 10" key="2">
    <citation type="submission" date="2018-11" db="EMBL/GenBank/DDBJ databases">
        <authorList>
            <consortium name="Pathogen Informatics"/>
        </authorList>
    </citation>
    <scope>NUCLEOTIDE SEQUENCE [LARGE SCALE GENOMIC DNA]</scope>
</reference>
<proteinExistence type="predicted"/>
<dbReference type="OrthoDB" id="6376512at2759"/>
<dbReference type="PANTHER" id="PTHR24241">
    <property type="entry name" value="NEUROPEPTIDE RECEPTOR-RELATED G-PROTEIN COUPLED RECEPTOR"/>
    <property type="match status" value="1"/>
</dbReference>
<dbReference type="WBParaSite" id="TCLT_0000384601-mRNA-1">
    <property type="protein sequence ID" value="TCLT_0000384601-mRNA-1"/>
    <property type="gene ID" value="TCLT_0000384601"/>
</dbReference>
<keyword evidence="3 7" id="KW-0812">Transmembrane</keyword>
<dbReference type="GO" id="GO:0004930">
    <property type="term" value="F:G protein-coupled receptor activity"/>
    <property type="evidence" value="ECO:0007669"/>
    <property type="project" value="InterPro"/>
</dbReference>
<reference evidence="11" key="1">
    <citation type="submission" date="2017-02" db="UniProtKB">
        <authorList>
            <consortium name="WormBaseParasite"/>
        </authorList>
    </citation>
    <scope>IDENTIFICATION</scope>
</reference>
<feature type="transmembrane region" description="Helical" evidence="7">
    <location>
        <begin position="131"/>
        <end position="151"/>
    </location>
</feature>
<dbReference type="Pfam" id="PF00001">
    <property type="entry name" value="7tm_1"/>
    <property type="match status" value="1"/>
</dbReference>
<dbReference type="OMA" id="KCKCWIA"/>
<dbReference type="Gene3D" id="1.20.1070.10">
    <property type="entry name" value="Rhodopsin 7-helix transmembrane proteins"/>
    <property type="match status" value="1"/>
</dbReference>
<evidence type="ECO:0000259" key="8">
    <source>
        <dbReference type="PROSITE" id="PS50262"/>
    </source>
</evidence>
<dbReference type="Proteomes" id="UP000276776">
    <property type="component" value="Unassembled WGS sequence"/>
</dbReference>
<evidence type="ECO:0000313" key="10">
    <source>
        <dbReference type="Proteomes" id="UP000276776"/>
    </source>
</evidence>
<dbReference type="PANTHER" id="PTHR24241:SF170">
    <property type="entry name" value="G-PROTEIN COUPLED RECEPTORS FAMILY 1 PROFILE DOMAIN-CONTAINING PROTEIN"/>
    <property type="match status" value="1"/>
</dbReference>
<dbReference type="PROSITE" id="PS50262">
    <property type="entry name" value="G_PROTEIN_RECEP_F1_2"/>
    <property type="match status" value="1"/>
</dbReference>
<keyword evidence="4 7" id="KW-1133">Transmembrane helix</keyword>
<dbReference type="GO" id="GO:0042277">
    <property type="term" value="F:peptide binding"/>
    <property type="evidence" value="ECO:0007669"/>
    <property type="project" value="TreeGrafter"/>
</dbReference>
<organism evidence="11">
    <name type="scientific">Thelazia callipaeda</name>
    <name type="common">Oriental eyeworm</name>
    <name type="synonym">Parasitic nematode</name>
    <dbReference type="NCBI Taxonomy" id="103827"/>
    <lineage>
        <taxon>Eukaryota</taxon>
        <taxon>Metazoa</taxon>
        <taxon>Ecdysozoa</taxon>
        <taxon>Nematoda</taxon>
        <taxon>Chromadorea</taxon>
        <taxon>Rhabditida</taxon>
        <taxon>Spirurina</taxon>
        <taxon>Spiruromorpha</taxon>
        <taxon>Thelazioidea</taxon>
        <taxon>Thelaziidae</taxon>
        <taxon>Thelazia</taxon>
    </lineage>
</organism>
<feature type="transmembrane region" description="Helical" evidence="7">
    <location>
        <begin position="90"/>
        <end position="110"/>
    </location>
</feature>
<dbReference type="SUPFAM" id="SSF81321">
    <property type="entry name" value="Family A G protein-coupled receptor-like"/>
    <property type="match status" value="1"/>
</dbReference>
<feature type="domain" description="G-protein coupled receptors family 1 profile" evidence="8">
    <location>
        <begin position="28"/>
        <end position="156"/>
    </location>
</feature>
<dbReference type="InterPro" id="IPR017452">
    <property type="entry name" value="GPCR_Rhodpsn_7TM"/>
</dbReference>
<dbReference type="PRINTS" id="PR00237">
    <property type="entry name" value="GPCRRHODOPSN"/>
</dbReference>
<dbReference type="GO" id="GO:0005886">
    <property type="term" value="C:plasma membrane"/>
    <property type="evidence" value="ECO:0007669"/>
    <property type="project" value="UniProtKB-SubCell"/>
</dbReference>
<evidence type="ECO:0000256" key="5">
    <source>
        <dbReference type="ARBA" id="ARBA00023136"/>
    </source>
</evidence>
<feature type="transmembrane region" description="Helical" evidence="7">
    <location>
        <begin position="12"/>
        <end position="34"/>
    </location>
</feature>
<gene>
    <name evidence="9" type="ORF">TCLT_LOCUS3835</name>
</gene>
<comment type="subcellular location">
    <subcellularLocation>
        <location evidence="1">Cell membrane</location>
        <topology evidence="1">Multi-pass membrane protein</topology>
    </subcellularLocation>
</comment>
<evidence type="ECO:0000313" key="9">
    <source>
        <dbReference type="EMBL" id="VDN00856.1"/>
    </source>
</evidence>
<dbReference type="STRING" id="103827.A0A0N5CUB6"/>
<sequence length="156" mass="17110">MVDPSALTAEALARAAVILSVGLLLMFSAVISITTTLCNDALRDVIGYYMVSLSAADLLCSVAIIPTSMYSALAPDWQFMGDNSLVCKCLVYLEVVLFANTAYTLAWIGIDRYAALMKPQRYEAEQTIMKCKCWIAFTWSSTVLFSLPIIVARMKA</sequence>